<dbReference type="PROSITE" id="PS51257">
    <property type="entry name" value="PROKAR_LIPOPROTEIN"/>
    <property type="match status" value="1"/>
</dbReference>
<name>A0A1K2HA59_9LACT</name>
<evidence type="ECO:0008006" key="3">
    <source>
        <dbReference type="Google" id="ProtNLM"/>
    </source>
</evidence>
<protein>
    <recommendedName>
        <fullName evidence="3">Lipoprotein</fullName>
    </recommendedName>
</protein>
<dbReference type="AlphaFoldDB" id="A0A1K2HA59"/>
<reference evidence="1 2" key="1">
    <citation type="submission" date="2016-11" db="EMBL/GenBank/DDBJ databases">
        <authorList>
            <person name="Jaros S."/>
            <person name="Januszkiewicz K."/>
            <person name="Wedrychowicz H."/>
        </authorList>
    </citation>
    <scope>NUCLEOTIDE SEQUENCE [LARGE SCALE GENOMIC DNA]</scope>
    <source>
        <strain evidence="1 2">DSM 22330</strain>
    </source>
</reference>
<accession>A0A1K2HA59</accession>
<dbReference type="Proteomes" id="UP000185655">
    <property type="component" value="Unassembled WGS sequence"/>
</dbReference>
<evidence type="ECO:0000313" key="2">
    <source>
        <dbReference type="Proteomes" id="UP000185655"/>
    </source>
</evidence>
<dbReference type="STRING" id="1122154.SAMN02746068_00883"/>
<sequence>MKKVIIFLMIVLVIFTLGGCQMETKYKTQEEQIEFLKKHESQMTEYVKSFNKTIQTVEFDWNATDTGVVGNGTPQGGGVVIRVSGYVNDDPKLGFYIAVNSTLESTSSFEPEQDIYFLSNGVAYLRQGE</sequence>
<dbReference type="EMBL" id="FPKS01000004">
    <property type="protein sequence ID" value="SFZ73627.1"/>
    <property type="molecule type" value="Genomic_DNA"/>
</dbReference>
<gene>
    <name evidence="1" type="ORF">SAMN02746068_00883</name>
</gene>
<proteinExistence type="predicted"/>
<dbReference type="OrthoDB" id="2235960at2"/>
<evidence type="ECO:0000313" key="1">
    <source>
        <dbReference type="EMBL" id="SFZ73627.1"/>
    </source>
</evidence>
<organism evidence="1 2">
    <name type="scientific">Pseudolactococcus chungangensis CAU 28 = DSM 22330</name>
    <dbReference type="NCBI Taxonomy" id="1122154"/>
    <lineage>
        <taxon>Bacteria</taxon>
        <taxon>Bacillati</taxon>
        <taxon>Bacillota</taxon>
        <taxon>Bacilli</taxon>
        <taxon>Lactobacillales</taxon>
        <taxon>Streptococcaceae</taxon>
        <taxon>Pseudolactococcus</taxon>
    </lineage>
</organism>
<dbReference type="RefSeq" id="WP_072353522.1">
    <property type="nucleotide sequence ID" value="NZ_FPKS01000004.1"/>
</dbReference>